<dbReference type="Proteomes" id="UP000002037">
    <property type="component" value="Unassembled WGS sequence"/>
</dbReference>
<proteinExistence type="inferred from homology"/>
<feature type="compositionally biased region" description="Basic and acidic residues" evidence="13">
    <location>
        <begin position="281"/>
        <end position="302"/>
    </location>
</feature>
<dbReference type="FunFam" id="3.30.160.60:FF:000100">
    <property type="entry name" value="Zinc finger 45-like"/>
    <property type="match status" value="1"/>
</dbReference>
<dbReference type="GO" id="GO:0000978">
    <property type="term" value="F:RNA polymerase II cis-regulatory region sequence-specific DNA binding"/>
    <property type="evidence" value="ECO:0007669"/>
    <property type="project" value="UniProtKB-ARBA"/>
</dbReference>
<feature type="compositionally biased region" description="Polar residues" evidence="13">
    <location>
        <begin position="373"/>
        <end position="404"/>
    </location>
</feature>
<keyword evidence="3" id="KW-0479">Metal-binding</keyword>
<evidence type="ECO:0000256" key="2">
    <source>
        <dbReference type="ARBA" id="ARBA00006991"/>
    </source>
</evidence>
<accession>C5MDY1</accession>
<keyword evidence="6" id="KW-0862">Zinc</keyword>
<protein>
    <recommendedName>
        <fullName evidence="11">pH-response transcription factor pacC/RIM101</fullName>
    </recommendedName>
</protein>
<dbReference type="PANTHER" id="PTHR19818:SF139">
    <property type="entry name" value="PAIR-RULE PROTEIN ODD-PAIRED"/>
    <property type="match status" value="1"/>
</dbReference>
<dbReference type="GO" id="GO:0000981">
    <property type="term" value="F:DNA-binding transcription factor activity, RNA polymerase II-specific"/>
    <property type="evidence" value="ECO:0007669"/>
    <property type="project" value="TreeGrafter"/>
</dbReference>
<comment type="similarity">
    <text evidence="2">Belongs to the krueppel C2H2-type zinc-finger protein family.</text>
</comment>
<name>C5MDY1_CANTT</name>
<feature type="compositionally biased region" description="Low complexity" evidence="13">
    <location>
        <begin position="1"/>
        <end position="18"/>
    </location>
</feature>
<keyword evidence="16" id="KW-1185">Reference proteome</keyword>
<evidence type="ECO:0000259" key="14">
    <source>
        <dbReference type="PROSITE" id="PS50157"/>
    </source>
</evidence>
<keyword evidence="9" id="KW-0539">Nucleus</keyword>
<dbReference type="HOGENOM" id="CLU_014727_1_0_1"/>
<evidence type="ECO:0000256" key="10">
    <source>
        <dbReference type="ARBA" id="ARBA00038089"/>
    </source>
</evidence>
<dbReference type="VEuPathDB" id="FungiDB:CTRG_03883"/>
<keyword evidence="4" id="KW-0677">Repeat</keyword>
<dbReference type="PROSITE" id="PS50157">
    <property type="entry name" value="ZINC_FINGER_C2H2_2"/>
    <property type="match status" value="5"/>
</dbReference>
<evidence type="ECO:0000256" key="11">
    <source>
        <dbReference type="ARBA" id="ARBA00039490"/>
    </source>
</evidence>
<evidence type="ECO:0000256" key="1">
    <source>
        <dbReference type="ARBA" id="ARBA00004123"/>
    </source>
</evidence>
<evidence type="ECO:0000256" key="12">
    <source>
        <dbReference type="PROSITE-ProRule" id="PRU00042"/>
    </source>
</evidence>
<dbReference type="AlphaFoldDB" id="C5MDY1"/>
<dbReference type="FunFam" id="3.30.160.60:FF:000663">
    <property type="entry name" value="Zinc finger protein 45"/>
    <property type="match status" value="1"/>
</dbReference>
<dbReference type="PROSITE" id="PS00028">
    <property type="entry name" value="ZINC_FINGER_C2H2_1"/>
    <property type="match status" value="4"/>
</dbReference>
<feature type="domain" description="C2H2-type" evidence="14">
    <location>
        <begin position="705"/>
        <end position="732"/>
    </location>
</feature>
<feature type="domain" description="C2H2-type" evidence="14">
    <location>
        <begin position="649"/>
        <end position="676"/>
    </location>
</feature>
<evidence type="ECO:0000256" key="3">
    <source>
        <dbReference type="ARBA" id="ARBA00022723"/>
    </source>
</evidence>
<evidence type="ECO:0000256" key="4">
    <source>
        <dbReference type="ARBA" id="ARBA00022737"/>
    </source>
</evidence>
<dbReference type="OrthoDB" id="3437960at2759"/>
<dbReference type="PANTHER" id="PTHR19818">
    <property type="entry name" value="ZINC FINGER PROTEIN ZIC AND GLI"/>
    <property type="match status" value="1"/>
</dbReference>
<dbReference type="InterPro" id="IPR050329">
    <property type="entry name" value="GLI_C2H2-zinc-finger"/>
</dbReference>
<evidence type="ECO:0000313" key="16">
    <source>
        <dbReference type="Proteomes" id="UP000002037"/>
    </source>
</evidence>
<sequence length="742" mass="83641">MGEDLSPVTPLVTTTSTTSNKQLLDLRGQPSTASNTPTPPASSSFQIPSSLVKDLASIDGKVITHGYVHGHIHKHKDHTHIHGHIHNHDHLDYNKLNNMRNPQEIQSTDLQQNFDCHEFENLDFCKDVFCDELDDCFFLNCDDSKYSNSCDLNCCNSSNSVDEICCTDASCFGETKDQSQSPTDCCNNPECNSYSVCHAIERSNSSVCTDPGCGEIDACCVPTEKQHSHSQHIDNNLCELQLSKKPIFEDLISNIHSSYKYQNRNDNPSQQPQPPKKKPRTHNDFQIHFPHECHPEDKSKPVDTHQVHQSCFHTTIPDSGNVTPTEFDQKLMSDFDFVIQFNNFNKFLNEMSTQQLDATTNSMDNSNNMDSSAIPTSTSNMGTPTTSNILEQPQQIKTEDSSTTTAENSLSYSCQWEKCFKRVNDDTFLTHVVHDHLDHEKDAGKSTDNSTFQCEWINCNFMNNDYNSLLDHLKSHQPSKYILPTQASSANALTPLSCSISNAASPAVLQQPASTQPTINELNITSMKIMPKTRKKQTEQDPEFRCHWQVGTDDEGNPISCDLKHENEGDLQNHILEHHIGSGKSKYSCGWIGCERHNGKIFTQRQKLIRHIHIHTNYKPCKCDICGACFAVKSMLEQHLRIHSGEKPFQCSICGKKFATSSSLSIHNRVHTGERPLVCTWPGCNKRFSESSNLTKHMKIHTKTYDCEICGESFDKKAAFTRHVSGHSKEEKNILKQEKTLV</sequence>
<feature type="compositionally biased region" description="Polar residues" evidence="13">
    <location>
        <begin position="260"/>
        <end position="269"/>
    </location>
</feature>
<feature type="domain" description="C2H2-type" evidence="14">
    <location>
        <begin position="621"/>
        <end position="648"/>
    </location>
</feature>
<dbReference type="GO" id="GO:0008270">
    <property type="term" value="F:zinc ion binding"/>
    <property type="evidence" value="ECO:0007669"/>
    <property type="project" value="UniProtKB-KW"/>
</dbReference>
<feature type="compositionally biased region" description="Low complexity" evidence="13">
    <location>
        <begin position="30"/>
        <end position="44"/>
    </location>
</feature>
<feature type="region of interest" description="Disordered" evidence="13">
    <location>
        <begin position="359"/>
        <end position="404"/>
    </location>
</feature>
<feature type="domain" description="C2H2-type" evidence="14">
    <location>
        <begin position="592"/>
        <end position="620"/>
    </location>
</feature>
<dbReference type="KEGG" id="ctp:CTRG_03883"/>
<evidence type="ECO:0000313" key="15">
    <source>
        <dbReference type="EMBL" id="EER32212.1"/>
    </source>
</evidence>
<keyword evidence="8" id="KW-0238">DNA-binding</keyword>
<dbReference type="Gene3D" id="6.10.140.370">
    <property type="match status" value="1"/>
</dbReference>
<feature type="domain" description="C2H2-type" evidence="14">
    <location>
        <begin position="677"/>
        <end position="706"/>
    </location>
</feature>
<dbReference type="GeneID" id="8297938"/>
<organism evidence="15 16">
    <name type="scientific">Candida tropicalis (strain ATCC MYA-3404 / T1)</name>
    <name type="common">Yeast</name>
    <dbReference type="NCBI Taxonomy" id="294747"/>
    <lineage>
        <taxon>Eukaryota</taxon>
        <taxon>Fungi</taxon>
        <taxon>Dikarya</taxon>
        <taxon>Ascomycota</taxon>
        <taxon>Saccharomycotina</taxon>
        <taxon>Pichiomycetes</taxon>
        <taxon>Debaryomycetaceae</taxon>
        <taxon>Candida/Lodderomyces clade</taxon>
        <taxon>Candida</taxon>
    </lineage>
</organism>
<keyword evidence="7" id="KW-0175">Coiled coil</keyword>
<dbReference type="SMART" id="SM00355">
    <property type="entry name" value="ZnF_C2H2"/>
    <property type="match status" value="7"/>
</dbReference>
<evidence type="ECO:0000256" key="8">
    <source>
        <dbReference type="ARBA" id="ARBA00023125"/>
    </source>
</evidence>
<feature type="region of interest" description="Disordered" evidence="13">
    <location>
        <begin position="260"/>
        <end position="302"/>
    </location>
</feature>
<reference evidence="15 16" key="1">
    <citation type="journal article" date="2009" name="Nature">
        <title>Evolution of pathogenicity and sexual reproduction in eight Candida genomes.</title>
        <authorList>
            <person name="Butler G."/>
            <person name="Rasmussen M.D."/>
            <person name="Lin M.F."/>
            <person name="Santos M.A."/>
            <person name="Sakthikumar S."/>
            <person name="Munro C.A."/>
            <person name="Rheinbay E."/>
            <person name="Grabherr M."/>
            <person name="Forche A."/>
            <person name="Reedy J.L."/>
            <person name="Agrafioti I."/>
            <person name="Arnaud M.B."/>
            <person name="Bates S."/>
            <person name="Brown A.J."/>
            <person name="Brunke S."/>
            <person name="Costanzo M.C."/>
            <person name="Fitzpatrick D.A."/>
            <person name="de Groot P.W."/>
            <person name="Harris D."/>
            <person name="Hoyer L.L."/>
            <person name="Hube B."/>
            <person name="Klis F.M."/>
            <person name="Kodira C."/>
            <person name="Lennard N."/>
            <person name="Logue M.E."/>
            <person name="Martin R."/>
            <person name="Neiman A.M."/>
            <person name="Nikolaou E."/>
            <person name="Quail M.A."/>
            <person name="Quinn J."/>
            <person name="Santos M.C."/>
            <person name="Schmitzberger F.F."/>
            <person name="Sherlock G."/>
            <person name="Shah P."/>
            <person name="Silverstein K.A."/>
            <person name="Skrzypek M.S."/>
            <person name="Soll D."/>
            <person name="Staggs R."/>
            <person name="Stansfield I."/>
            <person name="Stumpf M.P."/>
            <person name="Sudbery P.E."/>
            <person name="Srikantha T."/>
            <person name="Zeng Q."/>
            <person name="Berman J."/>
            <person name="Berriman M."/>
            <person name="Heitman J."/>
            <person name="Gow N.A."/>
            <person name="Lorenz M.C."/>
            <person name="Birren B.W."/>
            <person name="Kellis M."/>
            <person name="Cuomo C.A."/>
        </authorList>
    </citation>
    <scope>NUCLEOTIDE SEQUENCE [LARGE SCALE GENOMIC DNA]</scope>
    <source>
        <strain evidence="16">ATCC MYA-3404 / T1</strain>
    </source>
</reference>
<evidence type="ECO:0000256" key="13">
    <source>
        <dbReference type="SAM" id="MobiDB-lite"/>
    </source>
</evidence>
<feature type="region of interest" description="Disordered" evidence="13">
    <location>
        <begin position="1"/>
        <end position="46"/>
    </location>
</feature>
<evidence type="ECO:0000256" key="7">
    <source>
        <dbReference type="ARBA" id="ARBA00023054"/>
    </source>
</evidence>
<dbReference type="STRING" id="294747.C5MDY1"/>
<keyword evidence="5 12" id="KW-0863">Zinc-finger</keyword>
<feature type="compositionally biased region" description="Low complexity" evidence="13">
    <location>
        <begin position="361"/>
        <end position="372"/>
    </location>
</feature>
<comment type="similarity">
    <text evidence="10">Belongs to the pacC/RIM101 family.</text>
</comment>
<evidence type="ECO:0000256" key="5">
    <source>
        <dbReference type="ARBA" id="ARBA00022771"/>
    </source>
</evidence>
<dbReference type="InterPro" id="IPR013087">
    <property type="entry name" value="Znf_C2H2_type"/>
</dbReference>
<evidence type="ECO:0000256" key="9">
    <source>
        <dbReference type="ARBA" id="ARBA00023242"/>
    </source>
</evidence>
<dbReference type="SUPFAM" id="SSF57667">
    <property type="entry name" value="beta-beta-alpha zinc fingers"/>
    <property type="match status" value="2"/>
</dbReference>
<dbReference type="FunFam" id="3.30.160.60:FF:000125">
    <property type="entry name" value="Putative zinc finger protein 143"/>
    <property type="match status" value="1"/>
</dbReference>
<dbReference type="GO" id="GO:0005634">
    <property type="term" value="C:nucleus"/>
    <property type="evidence" value="ECO:0007669"/>
    <property type="project" value="UniProtKB-SubCell"/>
</dbReference>
<evidence type="ECO:0000256" key="6">
    <source>
        <dbReference type="ARBA" id="ARBA00022833"/>
    </source>
</evidence>
<dbReference type="Gene3D" id="3.30.160.60">
    <property type="entry name" value="Classic Zinc Finger"/>
    <property type="match status" value="5"/>
</dbReference>
<gene>
    <name evidence="15" type="ORF">CTRG_03883</name>
</gene>
<comment type="subcellular location">
    <subcellularLocation>
        <location evidence="1">Nucleus</location>
    </subcellularLocation>
</comment>
<dbReference type="GO" id="GO:0045944">
    <property type="term" value="P:positive regulation of transcription by RNA polymerase II"/>
    <property type="evidence" value="ECO:0007669"/>
    <property type="project" value="UniProtKB-ARBA"/>
</dbReference>
<dbReference type="RefSeq" id="XP_002549586.1">
    <property type="nucleotide sequence ID" value="XM_002549540.1"/>
</dbReference>
<dbReference type="InterPro" id="IPR036236">
    <property type="entry name" value="Znf_C2H2_sf"/>
</dbReference>
<dbReference type="Pfam" id="PF00096">
    <property type="entry name" value="zf-C2H2"/>
    <property type="match status" value="4"/>
</dbReference>
<dbReference type="EMBL" id="GG692399">
    <property type="protein sequence ID" value="EER32212.1"/>
    <property type="molecule type" value="Genomic_DNA"/>
</dbReference>
<dbReference type="eggNOG" id="KOG1721">
    <property type="taxonomic scope" value="Eukaryota"/>
</dbReference>